<keyword evidence="3" id="KW-1185">Reference proteome</keyword>
<sequence length="167" mass="18933">MGSSAARRPVLSTLQLFPTHAVDDMEQSKLHRGFNNNAMNPVQHQLSDTLRVIIATLKNLYLIHQCFGSFSGAETWLLIGHSDAIIVDWYNYCNYDCKMCFTYFEMVSGCETIGGPDVIVDQRGHEVQGLLGIQWSKRDKKPLKQRDSCFNSPCKCATVLYVEHRSL</sequence>
<name>R7UMC8_CAPTE</name>
<reference evidence="3" key="1">
    <citation type="submission" date="2012-12" db="EMBL/GenBank/DDBJ databases">
        <authorList>
            <person name="Hellsten U."/>
            <person name="Grimwood J."/>
            <person name="Chapman J.A."/>
            <person name="Shapiro H."/>
            <person name="Aerts A."/>
            <person name="Otillar R.P."/>
            <person name="Terry A.Y."/>
            <person name="Boore J.L."/>
            <person name="Simakov O."/>
            <person name="Marletaz F."/>
            <person name="Cho S.-J."/>
            <person name="Edsinger-Gonzales E."/>
            <person name="Havlak P."/>
            <person name="Kuo D.-H."/>
            <person name="Larsson T."/>
            <person name="Lv J."/>
            <person name="Arendt D."/>
            <person name="Savage R."/>
            <person name="Osoegawa K."/>
            <person name="de Jong P."/>
            <person name="Lindberg D.R."/>
            <person name="Seaver E.C."/>
            <person name="Weisblat D.A."/>
            <person name="Putnam N.H."/>
            <person name="Grigoriev I.V."/>
            <person name="Rokhsar D.S."/>
        </authorList>
    </citation>
    <scope>NUCLEOTIDE SEQUENCE</scope>
    <source>
        <strain evidence="3">I ESC-2004</strain>
    </source>
</reference>
<dbReference type="EMBL" id="KB299669">
    <property type="protein sequence ID" value="ELU07689.1"/>
    <property type="molecule type" value="Genomic_DNA"/>
</dbReference>
<evidence type="ECO:0000313" key="3">
    <source>
        <dbReference type="Proteomes" id="UP000014760"/>
    </source>
</evidence>
<reference evidence="1 3" key="2">
    <citation type="journal article" date="2013" name="Nature">
        <title>Insights into bilaterian evolution from three spiralian genomes.</title>
        <authorList>
            <person name="Simakov O."/>
            <person name="Marletaz F."/>
            <person name="Cho S.J."/>
            <person name="Edsinger-Gonzales E."/>
            <person name="Havlak P."/>
            <person name="Hellsten U."/>
            <person name="Kuo D.H."/>
            <person name="Larsson T."/>
            <person name="Lv J."/>
            <person name="Arendt D."/>
            <person name="Savage R."/>
            <person name="Osoegawa K."/>
            <person name="de Jong P."/>
            <person name="Grimwood J."/>
            <person name="Chapman J.A."/>
            <person name="Shapiro H."/>
            <person name="Aerts A."/>
            <person name="Otillar R.P."/>
            <person name="Terry A.Y."/>
            <person name="Boore J.L."/>
            <person name="Grigoriev I.V."/>
            <person name="Lindberg D.R."/>
            <person name="Seaver E.C."/>
            <person name="Weisblat D.A."/>
            <person name="Putnam N.H."/>
            <person name="Rokhsar D.S."/>
        </authorList>
    </citation>
    <scope>NUCLEOTIDE SEQUENCE</scope>
    <source>
        <strain evidence="1 3">I ESC-2004</strain>
    </source>
</reference>
<accession>R7UMC8</accession>
<evidence type="ECO:0000313" key="2">
    <source>
        <dbReference type="EnsemblMetazoa" id="CapteP189059"/>
    </source>
</evidence>
<dbReference type="Proteomes" id="UP000014760">
    <property type="component" value="Unassembled WGS sequence"/>
</dbReference>
<dbReference type="HOGENOM" id="CLU_1596095_0_0_1"/>
<gene>
    <name evidence="1" type="ORF">CAPTEDRAFT_189059</name>
</gene>
<organism evidence="1">
    <name type="scientific">Capitella teleta</name>
    <name type="common">Polychaete worm</name>
    <dbReference type="NCBI Taxonomy" id="283909"/>
    <lineage>
        <taxon>Eukaryota</taxon>
        <taxon>Metazoa</taxon>
        <taxon>Spiralia</taxon>
        <taxon>Lophotrochozoa</taxon>
        <taxon>Annelida</taxon>
        <taxon>Polychaeta</taxon>
        <taxon>Sedentaria</taxon>
        <taxon>Scolecida</taxon>
        <taxon>Capitellidae</taxon>
        <taxon>Capitella</taxon>
    </lineage>
</organism>
<dbReference type="EnsemblMetazoa" id="CapteT189059">
    <property type="protein sequence ID" value="CapteP189059"/>
    <property type="gene ID" value="CapteG189059"/>
</dbReference>
<reference evidence="2" key="3">
    <citation type="submission" date="2015-06" db="UniProtKB">
        <authorList>
            <consortium name="EnsemblMetazoa"/>
        </authorList>
    </citation>
    <scope>IDENTIFICATION</scope>
</reference>
<dbReference type="AlphaFoldDB" id="R7UMC8"/>
<dbReference type="OrthoDB" id="6140998at2759"/>
<protein>
    <submittedName>
        <fullName evidence="1 2">Uncharacterized protein</fullName>
    </submittedName>
</protein>
<dbReference type="EMBL" id="AMQN01006977">
    <property type="status" value="NOT_ANNOTATED_CDS"/>
    <property type="molecule type" value="Genomic_DNA"/>
</dbReference>
<evidence type="ECO:0000313" key="1">
    <source>
        <dbReference type="EMBL" id="ELU07689.1"/>
    </source>
</evidence>
<proteinExistence type="predicted"/>